<dbReference type="EMBL" id="IACK01102825">
    <property type="protein sequence ID" value="LAA83902.1"/>
    <property type="molecule type" value="Transcribed_RNA"/>
</dbReference>
<organism evidence="1">
    <name type="scientific">Micrurus lemniscatus lemniscatus</name>
    <dbReference type="NCBI Taxonomy" id="129467"/>
    <lineage>
        <taxon>Eukaryota</taxon>
        <taxon>Metazoa</taxon>
        <taxon>Chordata</taxon>
        <taxon>Craniata</taxon>
        <taxon>Vertebrata</taxon>
        <taxon>Euteleostomi</taxon>
        <taxon>Lepidosauria</taxon>
        <taxon>Squamata</taxon>
        <taxon>Bifurcata</taxon>
        <taxon>Unidentata</taxon>
        <taxon>Episquamata</taxon>
        <taxon>Toxicofera</taxon>
        <taxon>Serpentes</taxon>
        <taxon>Colubroidea</taxon>
        <taxon>Elapidae</taxon>
        <taxon>Elapinae</taxon>
        <taxon>Micrurus</taxon>
    </lineage>
</organism>
<evidence type="ECO:0000313" key="1">
    <source>
        <dbReference type="EMBL" id="LAA83902.1"/>
    </source>
</evidence>
<proteinExistence type="predicted"/>
<reference evidence="1" key="1">
    <citation type="submission" date="2017-07" db="EMBL/GenBank/DDBJ databases">
        <authorList>
            <person name="Mikheyev A."/>
            <person name="Grau M."/>
        </authorList>
    </citation>
    <scope>NUCLEOTIDE SEQUENCE</scope>
    <source>
        <tissue evidence="1">Venom_gland</tissue>
    </source>
</reference>
<protein>
    <submittedName>
        <fullName evidence="1">Uncharacterized protein</fullName>
    </submittedName>
</protein>
<reference evidence="1" key="2">
    <citation type="submission" date="2017-11" db="EMBL/GenBank/DDBJ databases">
        <title>Coralsnake Venomics: Analyses of Venom Gland Transcriptomes and Proteomes of Six Brazilian Taxa.</title>
        <authorList>
            <person name="Aird S.D."/>
            <person name="Jorge da Silva N."/>
            <person name="Qiu L."/>
            <person name="Villar-Briones A."/>
            <person name="Aparecida-Saddi V."/>
            <person name="Campos-Telles M.P."/>
            <person name="Grau M."/>
            <person name="Mikheyev A.S."/>
        </authorList>
    </citation>
    <scope>NUCLEOTIDE SEQUENCE</scope>
    <source>
        <tissue evidence="1">Venom_gland</tissue>
    </source>
</reference>
<dbReference type="AlphaFoldDB" id="A0A2D4II35"/>
<name>A0A2D4II35_MICLE</name>
<accession>A0A2D4II35</accession>
<sequence length="108" mass="11868">MNGKCVQLAGTLKKHCGAKSFSNFHMCFIVLSTVDVDYLGTFPSAHCATAHILFATLNIRHCTEGSSLCVCNSKIPLQLYFLLEKGLLQLAGDETSIKMLVLFFIIPK</sequence>